<dbReference type="InterPro" id="IPR013097">
    <property type="entry name" value="Dabb"/>
</dbReference>
<evidence type="ECO:0000313" key="3">
    <source>
        <dbReference type="EMBL" id="KFH62308.1"/>
    </source>
</evidence>
<dbReference type="InterPro" id="IPR044662">
    <property type="entry name" value="HS1/DABB1-like"/>
</dbReference>
<dbReference type="SMART" id="SM00886">
    <property type="entry name" value="Dabb"/>
    <property type="match status" value="1"/>
</dbReference>
<dbReference type="PROSITE" id="PS51502">
    <property type="entry name" value="S_R_A_B_BARREL"/>
    <property type="match status" value="1"/>
</dbReference>
<keyword evidence="4" id="KW-1185">Reference proteome</keyword>
<protein>
    <recommendedName>
        <fullName evidence="2">Stress-response A/B barrel domain-containing protein</fullName>
    </recommendedName>
</protein>
<evidence type="ECO:0000313" key="4">
    <source>
        <dbReference type="Proteomes" id="UP000243308"/>
    </source>
</evidence>
<dbReference type="PANTHER" id="PTHR33178">
    <property type="match status" value="1"/>
</dbReference>
<dbReference type="Proteomes" id="UP000243308">
    <property type="component" value="Unassembled WGS sequence"/>
</dbReference>
<accession>A0A086TK31</accession>
<name>A0A086TK31_9FUNG</name>
<reference evidence="3 4" key="1">
    <citation type="submission" date="2011-02" db="EMBL/GenBank/DDBJ databases">
        <title>The Genome Sequence of Mortierella verticillata NRRL 6337.</title>
        <authorList>
            <consortium name="The Broad Institute Genome Sequencing Platform"/>
            <person name="Russ C."/>
            <person name="Cuomo C."/>
            <person name="Burger G."/>
            <person name="Gray M.W."/>
            <person name="Holland P.W.H."/>
            <person name="King N."/>
            <person name="Lang F.B.F."/>
            <person name="Roger A.J."/>
            <person name="Ruiz-Trillo I."/>
            <person name="Young S.K."/>
            <person name="Zeng Q."/>
            <person name="Gargeya S."/>
            <person name="Alvarado L."/>
            <person name="Berlin A."/>
            <person name="Chapman S.B."/>
            <person name="Chen Z."/>
            <person name="Freedman E."/>
            <person name="Gellesch M."/>
            <person name="Goldberg J."/>
            <person name="Griggs A."/>
            <person name="Gujja S."/>
            <person name="Heilman E."/>
            <person name="Heiman D."/>
            <person name="Howarth C."/>
            <person name="Mehta T."/>
            <person name="Neiman D."/>
            <person name="Pearson M."/>
            <person name="Roberts A."/>
            <person name="Saif S."/>
            <person name="Shea T."/>
            <person name="Shenoy N."/>
            <person name="Sisk P."/>
            <person name="Stolte C."/>
            <person name="Sykes S."/>
            <person name="White J."/>
            <person name="Yandava C."/>
            <person name="Haas B."/>
            <person name="Nusbaum C."/>
            <person name="Birren B."/>
        </authorList>
    </citation>
    <scope>NUCLEOTIDE SEQUENCE [LARGE SCALE GENOMIC DNA]</scope>
    <source>
        <strain evidence="3 4">NRRL 6337</strain>
    </source>
</reference>
<dbReference type="InterPro" id="IPR011008">
    <property type="entry name" value="Dimeric_a/b-barrel"/>
</dbReference>
<dbReference type="EMBL" id="KN042432">
    <property type="protein sequence ID" value="KFH62308.1"/>
    <property type="molecule type" value="Genomic_DNA"/>
</dbReference>
<dbReference type="Gene3D" id="3.30.70.100">
    <property type="match status" value="1"/>
</dbReference>
<sequence length="108" mass="12216">MVVAHIILVKAKPETTEELAQEVLKDIAGLKDSLPNLVESVHLGVNFSPRSRGYTHGFTMIFKDRAALDQYGTAPEHVKIVNERIRPHFDDTLAFDYDVAEYSNPRLH</sequence>
<dbReference type="AlphaFoldDB" id="A0A086TK31"/>
<evidence type="ECO:0000256" key="1">
    <source>
        <dbReference type="ARBA" id="ARBA00011738"/>
    </source>
</evidence>
<dbReference type="PANTHER" id="PTHR33178:SF10">
    <property type="entry name" value="STRESS-RESPONSE A_B BARREL DOMAIN-CONTAINING PROTEIN"/>
    <property type="match status" value="1"/>
</dbReference>
<comment type="subunit">
    <text evidence="1">Homodimer.</text>
</comment>
<proteinExistence type="predicted"/>
<gene>
    <name evidence="3" type="ORF">MVEG_11519</name>
</gene>
<evidence type="ECO:0000259" key="2">
    <source>
        <dbReference type="PROSITE" id="PS51502"/>
    </source>
</evidence>
<feature type="domain" description="Stress-response A/B barrel" evidence="2">
    <location>
        <begin position="3"/>
        <end position="97"/>
    </location>
</feature>
<dbReference type="SUPFAM" id="SSF54909">
    <property type="entry name" value="Dimeric alpha+beta barrel"/>
    <property type="match status" value="1"/>
</dbReference>
<organism evidence="3 4">
    <name type="scientific">Podila verticillata NRRL 6337</name>
    <dbReference type="NCBI Taxonomy" id="1069443"/>
    <lineage>
        <taxon>Eukaryota</taxon>
        <taxon>Fungi</taxon>
        <taxon>Fungi incertae sedis</taxon>
        <taxon>Mucoromycota</taxon>
        <taxon>Mortierellomycotina</taxon>
        <taxon>Mortierellomycetes</taxon>
        <taxon>Mortierellales</taxon>
        <taxon>Mortierellaceae</taxon>
        <taxon>Podila</taxon>
    </lineage>
</organism>
<dbReference type="Pfam" id="PF07876">
    <property type="entry name" value="Dabb"/>
    <property type="match status" value="1"/>
</dbReference>
<dbReference type="OrthoDB" id="42919at2759"/>